<evidence type="ECO:0000256" key="1">
    <source>
        <dbReference type="ARBA" id="ARBA00022679"/>
    </source>
</evidence>
<sequence length="150" mass="16418">MTIRSATSKDIEVLVSLMGLFYAESGFPLDDLWAAESFTSLLGNPERGGVWMALETDSVVGYVVLSIRHTMEHGGLGAYIDDLYVKPECRRRGAATALLNSLLAECQGRGCKSIHVEAGELNQPAWRLYAKFGLQQAADGRVLLSRRLLS</sequence>
<dbReference type="Pfam" id="PF00583">
    <property type="entry name" value="Acetyltransf_1"/>
    <property type="match status" value="1"/>
</dbReference>
<name>A0ABU3K922_9BACT</name>
<proteinExistence type="predicted"/>
<dbReference type="Gene3D" id="3.40.630.30">
    <property type="match status" value="1"/>
</dbReference>
<dbReference type="PANTHER" id="PTHR43877">
    <property type="entry name" value="AMINOALKYLPHOSPHONATE N-ACETYLTRANSFERASE-RELATED-RELATED"/>
    <property type="match status" value="1"/>
</dbReference>
<dbReference type="InterPro" id="IPR016181">
    <property type="entry name" value="Acyl_CoA_acyltransferase"/>
</dbReference>
<dbReference type="RefSeq" id="WP_313833326.1">
    <property type="nucleotide sequence ID" value="NZ_JAQOUE010000001.1"/>
</dbReference>
<dbReference type="SUPFAM" id="SSF55729">
    <property type="entry name" value="Acyl-CoA N-acyltransferases (Nat)"/>
    <property type="match status" value="1"/>
</dbReference>
<comment type="caution">
    <text evidence="4">The sequence shown here is derived from an EMBL/GenBank/DDBJ whole genome shotgun (WGS) entry which is preliminary data.</text>
</comment>
<keyword evidence="5" id="KW-1185">Reference proteome</keyword>
<evidence type="ECO:0000313" key="4">
    <source>
        <dbReference type="EMBL" id="MDT7042864.1"/>
    </source>
</evidence>
<organism evidence="4 5">
    <name type="scientific">Candidatus Nitronereus thalassa</name>
    <dbReference type="NCBI Taxonomy" id="3020898"/>
    <lineage>
        <taxon>Bacteria</taxon>
        <taxon>Pseudomonadati</taxon>
        <taxon>Nitrospirota</taxon>
        <taxon>Nitrospiria</taxon>
        <taxon>Nitrospirales</taxon>
        <taxon>Nitrospiraceae</taxon>
        <taxon>Candidatus Nitronereus</taxon>
    </lineage>
</organism>
<dbReference type="PROSITE" id="PS51186">
    <property type="entry name" value="GNAT"/>
    <property type="match status" value="1"/>
</dbReference>
<dbReference type="InterPro" id="IPR000182">
    <property type="entry name" value="GNAT_dom"/>
</dbReference>
<protein>
    <submittedName>
        <fullName evidence="4">GNAT family N-acetyltransferase</fullName>
    </submittedName>
</protein>
<reference evidence="4 5" key="1">
    <citation type="journal article" date="2023" name="ISME J.">
        <title>Cultivation and genomic characterization of novel and ubiquitous marine nitrite-oxidizing bacteria from the Nitrospirales.</title>
        <authorList>
            <person name="Mueller A.J."/>
            <person name="Daebeler A."/>
            <person name="Herbold C.W."/>
            <person name="Kirkegaard R.H."/>
            <person name="Daims H."/>
        </authorList>
    </citation>
    <scope>NUCLEOTIDE SEQUENCE [LARGE SCALE GENOMIC DNA]</scope>
    <source>
        <strain evidence="4 5">EB</strain>
    </source>
</reference>
<keyword evidence="1" id="KW-0808">Transferase</keyword>
<dbReference type="Proteomes" id="UP001250932">
    <property type="component" value="Unassembled WGS sequence"/>
</dbReference>
<evidence type="ECO:0000256" key="2">
    <source>
        <dbReference type="ARBA" id="ARBA00023315"/>
    </source>
</evidence>
<accession>A0ABU3K922</accession>
<feature type="domain" description="N-acetyltransferase" evidence="3">
    <location>
        <begin position="1"/>
        <end position="149"/>
    </location>
</feature>
<dbReference type="CDD" id="cd04301">
    <property type="entry name" value="NAT_SF"/>
    <property type="match status" value="1"/>
</dbReference>
<evidence type="ECO:0000259" key="3">
    <source>
        <dbReference type="PROSITE" id="PS51186"/>
    </source>
</evidence>
<dbReference type="InterPro" id="IPR050832">
    <property type="entry name" value="Bact_Acetyltransf"/>
</dbReference>
<evidence type="ECO:0000313" key="5">
    <source>
        <dbReference type="Proteomes" id="UP001250932"/>
    </source>
</evidence>
<dbReference type="PANTHER" id="PTHR43877:SF2">
    <property type="entry name" value="AMINOALKYLPHOSPHONATE N-ACETYLTRANSFERASE-RELATED"/>
    <property type="match status" value="1"/>
</dbReference>
<keyword evidence="2" id="KW-0012">Acyltransferase</keyword>
<gene>
    <name evidence="4" type="ORF">PPG34_10910</name>
</gene>
<dbReference type="EMBL" id="JAQOUE010000001">
    <property type="protein sequence ID" value="MDT7042864.1"/>
    <property type="molecule type" value="Genomic_DNA"/>
</dbReference>